<comment type="caution">
    <text evidence="4">The sequence shown here is derived from an EMBL/GenBank/DDBJ whole genome shotgun (WGS) entry which is preliminary data.</text>
</comment>
<name>A0ABQ6M0A9_9GAMM</name>
<dbReference type="RefSeq" id="WP_285764355.1">
    <property type="nucleotide sequence ID" value="NZ_BSYJ01000004.1"/>
</dbReference>
<dbReference type="EMBL" id="BSYJ01000004">
    <property type="protein sequence ID" value="GMG87732.1"/>
    <property type="molecule type" value="Genomic_DNA"/>
</dbReference>
<dbReference type="InterPro" id="IPR039448">
    <property type="entry name" value="Beta_helix"/>
</dbReference>
<sequence length="501" mass="54109">MRIKYSFVVLAACAILPWHAARAATYFVDAGGGNDENDGSENAPWKTLTKARSSANGGDVVIVAAGDYGSYSERSPAGNTSYIKFKAAAGAKPKLGQITVSYGSLAEANLIFDGFEVNSDASGNMVTLNQVQNFQLLNSEVHAAHWSKGPSAGIDGVDISASRDILVERVKLYELFRGVHVNNSAKVTIRRNFITTKGGTGIQWLGGNSEGVIELNHIRSEPYTRYPQDPMAFKDPHQSIISVRSSSLTIRSNYMHSMGNSSGIMFYESGLAGTETAYRDITIENNALFNTQNPYALRMYNLGNNVVVRNNFIMAHRKNGSCSDGTDADARYRYNGALVVHNVAAGYSGSGLRVYNNILLGMTIVPRGAIESNNIFWSFQAGSGWSAESPSGTSKVYVSTYMGCNNAPMDFENGTFFLKPTNFKYSYTDLPIFLLSTESIGRNFGDANNQPPTTLGSLDSEGFLMDNGVPRSNSVHSVGPYEQVPSPPLPPGNVEATGSKN</sequence>
<dbReference type="Gene3D" id="2.160.20.10">
    <property type="entry name" value="Single-stranded right-handed beta-helix, Pectin lyase-like"/>
    <property type="match status" value="1"/>
</dbReference>
<dbReference type="InterPro" id="IPR012334">
    <property type="entry name" value="Pectin_lyas_fold"/>
</dbReference>
<feature type="chain" id="PRO_5046225794" description="Right handed beta helix domain-containing protein" evidence="2">
    <location>
        <begin position="21"/>
        <end position="501"/>
    </location>
</feature>
<reference evidence="4 5" key="1">
    <citation type="submission" date="2023-04" db="EMBL/GenBank/DDBJ databases">
        <title>Marinobulbifer ophiurae gen. nov., sp. Nov., isolate from tissue of brittle star Ophioplocus japonicus.</title>
        <authorList>
            <person name="Kawano K."/>
            <person name="Sawayama S."/>
            <person name="Nakagawa S."/>
        </authorList>
    </citation>
    <scope>NUCLEOTIDE SEQUENCE [LARGE SCALE GENOMIC DNA]</scope>
    <source>
        <strain evidence="4 5">NKW57</strain>
    </source>
</reference>
<proteinExistence type="predicted"/>
<protein>
    <recommendedName>
        <fullName evidence="3">Right handed beta helix domain-containing protein</fullName>
    </recommendedName>
</protein>
<gene>
    <name evidence="4" type="ORF">MNKW57_20530</name>
</gene>
<dbReference type="Pfam" id="PF13229">
    <property type="entry name" value="Beta_helix"/>
    <property type="match status" value="1"/>
</dbReference>
<accession>A0ABQ6M0A9</accession>
<feature type="domain" description="Right handed beta helix" evidence="3">
    <location>
        <begin position="156"/>
        <end position="321"/>
    </location>
</feature>
<organism evidence="4 5">
    <name type="scientific">Biformimicrobium ophioploci</name>
    <dbReference type="NCBI Taxonomy" id="3036711"/>
    <lineage>
        <taxon>Bacteria</taxon>
        <taxon>Pseudomonadati</taxon>
        <taxon>Pseudomonadota</taxon>
        <taxon>Gammaproteobacteria</taxon>
        <taxon>Cellvibrionales</taxon>
        <taxon>Microbulbiferaceae</taxon>
        <taxon>Biformimicrobium</taxon>
    </lineage>
</organism>
<feature type="region of interest" description="Disordered" evidence="1">
    <location>
        <begin position="469"/>
        <end position="501"/>
    </location>
</feature>
<dbReference type="SUPFAM" id="SSF51126">
    <property type="entry name" value="Pectin lyase-like"/>
    <property type="match status" value="1"/>
</dbReference>
<keyword evidence="2" id="KW-0732">Signal</keyword>
<dbReference type="Proteomes" id="UP001224392">
    <property type="component" value="Unassembled WGS sequence"/>
</dbReference>
<evidence type="ECO:0000256" key="2">
    <source>
        <dbReference type="SAM" id="SignalP"/>
    </source>
</evidence>
<keyword evidence="5" id="KW-1185">Reference proteome</keyword>
<feature type="signal peptide" evidence="2">
    <location>
        <begin position="1"/>
        <end position="20"/>
    </location>
</feature>
<evidence type="ECO:0000256" key="1">
    <source>
        <dbReference type="SAM" id="MobiDB-lite"/>
    </source>
</evidence>
<evidence type="ECO:0000313" key="4">
    <source>
        <dbReference type="EMBL" id="GMG87732.1"/>
    </source>
</evidence>
<evidence type="ECO:0000313" key="5">
    <source>
        <dbReference type="Proteomes" id="UP001224392"/>
    </source>
</evidence>
<dbReference type="InterPro" id="IPR011050">
    <property type="entry name" value="Pectin_lyase_fold/virulence"/>
</dbReference>
<evidence type="ECO:0000259" key="3">
    <source>
        <dbReference type="Pfam" id="PF13229"/>
    </source>
</evidence>